<evidence type="ECO:0000313" key="1">
    <source>
        <dbReference type="EMBL" id="PHJ19752.1"/>
    </source>
</evidence>
<dbReference type="VEuPathDB" id="ToxoDB:CSUI_006405"/>
<dbReference type="PANTHER" id="PTHR46104:SF1">
    <property type="entry name" value="GENE 9195-RELATED"/>
    <property type="match status" value="1"/>
</dbReference>
<reference evidence="1 2" key="1">
    <citation type="journal article" date="2017" name="Int. J. Parasitol.">
        <title>The genome of the protozoan parasite Cystoisospora suis and a reverse vaccinology approach to identify vaccine candidates.</title>
        <authorList>
            <person name="Palmieri N."/>
            <person name="Shrestha A."/>
            <person name="Ruttkowski B."/>
            <person name="Beck T."/>
            <person name="Vogl C."/>
            <person name="Tomley F."/>
            <person name="Blake D.P."/>
            <person name="Joachim A."/>
        </authorList>
    </citation>
    <scope>NUCLEOTIDE SEQUENCE [LARGE SCALE GENOMIC DNA]</scope>
    <source>
        <strain evidence="1 2">Wien I</strain>
    </source>
</reference>
<comment type="caution">
    <text evidence="1">The sequence shown here is derived from an EMBL/GenBank/DDBJ whole genome shotgun (WGS) entry which is preliminary data.</text>
</comment>
<sequence>MLTYQPIAGSGVCLECPKGFFCPVESDSGTERACPEGHFCRAGAGQPSPCPSGTYALAELFGDEADCAWCPPGRQCEESGLSREPALCPADYYCPPPLFVLNPNSKEGVFCQATEDAAPSRNCPVKPITVITHREEKRVCQLFCTGARPGNRNGREPLLITQTRRPKPYCSPAGEPGPSAKSFFCTSRAYRPICLQWALGSLCFTGSFCRTPSHLLSPVGAHGSDTPLCRSLFSSGTSVRSCAEAPASWPNAGPIKSFSNLMGPVSCPCMCVSLFSCPPDRICPAGSSAPQQCPLGQFKTDGSSASSQACRPCLAGRYCSPTGESGPCAPGFFCTSGAYRPTPFNKPLGGLCPAGTFCPGGSTAAVACRRGTVGPGSGSTDSCDDCPAGSFCPSEGLSIRAASTEDSADHRSL</sequence>
<dbReference type="OrthoDB" id="439917at2759"/>
<dbReference type="AlphaFoldDB" id="A0A2C6KU48"/>
<protein>
    <submittedName>
        <fullName evidence="1">Gcc2 and gcc3 domain-containing protein</fullName>
    </submittedName>
</protein>
<dbReference type="PANTHER" id="PTHR46104">
    <property type="entry name" value="GENE 9195-RELATED-RELATED"/>
    <property type="match status" value="1"/>
</dbReference>
<dbReference type="GeneID" id="94429776"/>
<dbReference type="SMART" id="SM01411">
    <property type="entry name" value="Ephrin_rec_like"/>
    <property type="match status" value="3"/>
</dbReference>
<proteinExistence type="predicted"/>
<accession>A0A2C6KU48</accession>
<dbReference type="RefSeq" id="XP_067921448.1">
    <property type="nucleotide sequence ID" value="XM_068066565.1"/>
</dbReference>
<dbReference type="EMBL" id="MIGC01003243">
    <property type="protein sequence ID" value="PHJ19752.1"/>
    <property type="molecule type" value="Genomic_DNA"/>
</dbReference>
<dbReference type="SUPFAM" id="SSF57184">
    <property type="entry name" value="Growth factor receptor domain"/>
    <property type="match status" value="1"/>
</dbReference>
<name>A0A2C6KU48_9APIC</name>
<keyword evidence="2" id="KW-1185">Reference proteome</keyword>
<dbReference type="Proteomes" id="UP000221165">
    <property type="component" value="Unassembled WGS sequence"/>
</dbReference>
<evidence type="ECO:0000313" key="2">
    <source>
        <dbReference type="Proteomes" id="UP000221165"/>
    </source>
</evidence>
<organism evidence="1 2">
    <name type="scientific">Cystoisospora suis</name>
    <dbReference type="NCBI Taxonomy" id="483139"/>
    <lineage>
        <taxon>Eukaryota</taxon>
        <taxon>Sar</taxon>
        <taxon>Alveolata</taxon>
        <taxon>Apicomplexa</taxon>
        <taxon>Conoidasida</taxon>
        <taxon>Coccidia</taxon>
        <taxon>Eucoccidiorida</taxon>
        <taxon>Eimeriorina</taxon>
        <taxon>Sarcocystidae</taxon>
        <taxon>Cystoisospora</taxon>
    </lineage>
</organism>
<gene>
    <name evidence="1" type="ORF">CSUI_006405</name>
</gene>
<dbReference type="InterPro" id="IPR009030">
    <property type="entry name" value="Growth_fac_rcpt_cys_sf"/>
</dbReference>